<protein>
    <submittedName>
        <fullName evidence="1">Uncharacterized protein</fullName>
    </submittedName>
</protein>
<dbReference type="Proteomes" id="UP000266723">
    <property type="component" value="Unassembled WGS sequence"/>
</dbReference>
<proteinExistence type="predicted"/>
<accession>A0ABQ7C0N1</accession>
<name>A0ABQ7C0N1_BRACR</name>
<evidence type="ECO:0000313" key="2">
    <source>
        <dbReference type="Proteomes" id="UP000266723"/>
    </source>
</evidence>
<sequence>MMTTYNTPMYLLSMTEDVTRTFVPGEQLKSQHRERQRIGGRDGCSGLGGMSNYQSKVTFATGKSNSFSPSRWRSWSSTAFVRRKGTCDDVQLGSWNREGIQYKKNETELAEAIGASLLQSIGGYMSMDMFIKTMASKNSKAKASLSPHVFYDDVVPEICIDTLCPLRCMTTLLSWWRSWSSTDPARRKGTCDDVQLGSWKREATRRTNT</sequence>
<reference evidence="1 2" key="1">
    <citation type="journal article" date="2020" name="BMC Genomics">
        <title>Intraspecific diversification of the crop wild relative Brassica cretica Lam. using demographic model selection.</title>
        <authorList>
            <person name="Kioukis A."/>
            <person name="Michalopoulou V.A."/>
            <person name="Briers L."/>
            <person name="Pirintsos S."/>
            <person name="Studholme D.J."/>
            <person name="Pavlidis P."/>
            <person name="Sarris P.F."/>
        </authorList>
    </citation>
    <scope>NUCLEOTIDE SEQUENCE [LARGE SCALE GENOMIC DNA]</scope>
    <source>
        <strain evidence="2">cv. PFS-1207/04</strain>
    </source>
</reference>
<evidence type="ECO:0000313" key="1">
    <source>
        <dbReference type="EMBL" id="KAF3544888.1"/>
    </source>
</evidence>
<organism evidence="1 2">
    <name type="scientific">Brassica cretica</name>
    <name type="common">Mustard</name>
    <dbReference type="NCBI Taxonomy" id="69181"/>
    <lineage>
        <taxon>Eukaryota</taxon>
        <taxon>Viridiplantae</taxon>
        <taxon>Streptophyta</taxon>
        <taxon>Embryophyta</taxon>
        <taxon>Tracheophyta</taxon>
        <taxon>Spermatophyta</taxon>
        <taxon>Magnoliopsida</taxon>
        <taxon>eudicotyledons</taxon>
        <taxon>Gunneridae</taxon>
        <taxon>Pentapetalae</taxon>
        <taxon>rosids</taxon>
        <taxon>malvids</taxon>
        <taxon>Brassicales</taxon>
        <taxon>Brassicaceae</taxon>
        <taxon>Brassiceae</taxon>
        <taxon>Brassica</taxon>
    </lineage>
</organism>
<keyword evidence="2" id="KW-1185">Reference proteome</keyword>
<gene>
    <name evidence="1" type="ORF">DY000_02005274</name>
</gene>
<dbReference type="EMBL" id="QGKV02000832">
    <property type="protein sequence ID" value="KAF3544888.1"/>
    <property type="molecule type" value="Genomic_DNA"/>
</dbReference>
<comment type="caution">
    <text evidence="1">The sequence shown here is derived from an EMBL/GenBank/DDBJ whole genome shotgun (WGS) entry which is preliminary data.</text>
</comment>